<accession>A0A0B2A727</accession>
<comment type="caution">
    <text evidence="1">The sequence shown here is derived from an EMBL/GenBank/DDBJ whole genome shotgun (WGS) entry which is preliminary data.</text>
</comment>
<proteinExistence type="predicted"/>
<protein>
    <submittedName>
        <fullName evidence="1">Uncharacterized protein</fullName>
    </submittedName>
</protein>
<sequence length="195" mass="21101">MHWDHVFEDLEGQLAAALETEQRSLAAEQERLRIAKLSLRERLRSAADGASDLALELTDGARLSVRVLLVGEDWCAVAGEDRRTLVVPIGSIVSVGMSRADLLRTAAVTPPRGSRLVERMGAGFVLRDLARRRMPVTVHLGTGHALSGTIDRAGVDHLDLALHDPAAPRRATAVRGMRMIPLAAVAWVRLDAGDL</sequence>
<evidence type="ECO:0000313" key="1">
    <source>
        <dbReference type="EMBL" id="KHK98890.1"/>
    </source>
</evidence>
<name>A0A0B2A727_9MICO</name>
<dbReference type="Proteomes" id="UP000031030">
    <property type="component" value="Unassembled WGS sequence"/>
</dbReference>
<dbReference type="AlphaFoldDB" id="A0A0B2A727"/>
<evidence type="ECO:0000313" key="2">
    <source>
        <dbReference type="Proteomes" id="UP000031030"/>
    </source>
</evidence>
<dbReference type="RefSeq" id="WP_039397849.1">
    <property type="nucleotide sequence ID" value="NZ_JTDK01000006.1"/>
</dbReference>
<organism evidence="1 2">
    <name type="scientific">Microbacterium mangrovi</name>
    <dbReference type="NCBI Taxonomy" id="1348253"/>
    <lineage>
        <taxon>Bacteria</taxon>
        <taxon>Bacillati</taxon>
        <taxon>Actinomycetota</taxon>
        <taxon>Actinomycetes</taxon>
        <taxon>Micrococcales</taxon>
        <taxon>Microbacteriaceae</taxon>
        <taxon>Microbacterium</taxon>
    </lineage>
</organism>
<dbReference type="STRING" id="1348253.LK09_08520"/>
<dbReference type="EMBL" id="JTDK01000006">
    <property type="protein sequence ID" value="KHK98890.1"/>
    <property type="molecule type" value="Genomic_DNA"/>
</dbReference>
<dbReference type="OrthoDB" id="3827359at2"/>
<gene>
    <name evidence="1" type="ORF">LK09_08520</name>
</gene>
<keyword evidence="2" id="KW-1185">Reference proteome</keyword>
<reference evidence="1 2" key="1">
    <citation type="submission" date="2014-11" db="EMBL/GenBank/DDBJ databases">
        <title>Genome sequence of Microbacterium mangrovi MUSC 115(T).</title>
        <authorList>
            <person name="Lee L.-H."/>
        </authorList>
    </citation>
    <scope>NUCLEOTIDE SEQUENCE [LARGE SCALE GENOMIC DNA]</scope>
    <source>
        <strain evidence="1 2">MUSC 115</strain>
    </source>
</reference>